<dbReference type="AlphaFoldDB" id="A0A975UF24"/>
<evidence type="ECO:0000313" key="3">
    <source>
        <dbReference type="EMBL" id="QXO19379.1"/>
    </source>
</evidence>
<keyword evidence="2" id="KW-0732">Signal</keyword>
<organism evidence="3 4">
    <name type="scientific">Vibrio ostreae</name>
    <dbReference type="NCBI Taxonomy" id="2841925"/>
    <lineage>
        <taxon>Bacteria</taxon>
        <taxon>Pseudomonadati</taxon>
        <taxon>Pseudomonadota</taxon>
        <taxon>Gammaproteobacteria</taxon>
        <taxon>Vibrionales</taxon>
        <taxon>Vibrionaceae</taxon>
        <taxon>Vibrio</taxon>
    </lineage>
</organism>
<evidence type="ECO:0000256" key="1">
    <source>
        <dbReference type="SAM" id="MobiDB-lite"/>
    </source>
</evidence>
<keyword evidence="4" id="KW-1185">Reference proteome</keyword>
<proteinExistence type="predicted"/>
<evidence type="ECO:0000313" key="4">
    <source>
        <dbReference type="Proteomes" id="UP000694232"/>
    </source>
</evidence>
<reference evidence="3" key="1">
    <citation type="submission" date="2021-06" db="EMBL/GenBank/DDBJ databases">
        <title>Vibrio nov. sp., novel gut bacterium isolated from Yellow Sea oyster.</title>
        <authorList>
            <person name="Muhammad N."/>
            <person name="Nguyen T.H."/>
            <person name="Lee Y.-J."/>
            <person name="Ko J."/>
            <person name="Kim S.-G."/>
        </authorList>
    </citation>
    <scope>NUCLEOTIDE SEQUENCE</scope>
    <source>
        <strain evidence="3">OG9-811</strain>
    </source>
</reference>
<evidence type="ECO:0000256" key="2">
    <source>
        <dbReference type="SAM" id="SignalP"/>
    </source>
</evidence>
<protein>
    <submittedName>
        <fullName evidence="3">DUF3157 family protein</fullName>
    </submittedName>
</protein>
<feature type="chain" id="PRO_5037216947" evidence="2">
    <location>
        <begin position="24"/>
        <end position="206"/>
    </location>
</feature>
<feature type="region of interest" description="Disordered" evidence="1">
    <location>
        <begin position="49"/>
        <end position="70"/>
    </location>
</feature>
<accession>A0A975UF24</accession>
<dbReference type="Proteomes" id="UP000694232">
    <property type="component" value="Chromosome 1"/>
</dbReference>
<dbReference type="Pfam" id="PF11355">
    <property type="entry name" value="DUF3157"/>
    <property type="match status" value="1"/>
</dbReference>
<dbReference type="KEGG" id="vos:KNV97_18510"/>
<gene>
    <name evidence="3" type="ORF">KNV97_18510</name>
</gene>
<feature type="signal peptide" evidence="2">
    <location>
        <begin position="1"/>
        <end position="23"/>
    </location>
</feature>
<dbReference type="EMBL" id="CP076643">
    <property type="protein sequence ID" value="QXO19379.1"/>
    <property type="molecule type" value="Genomic_DNA"/>
</dbReference>
<dbReference type="InterPro" id="IPR021501">
    <property type="entry name" value="DUF3157"/>
</dbReference>
<name>A0A975UF24_9VIBR</name>
<sequence length="206" mass="22218">MKYLQTLLATACVAALTAPVVQAAQRVTLDDGRQVELNDDFTWHYVQPAAPAKPKPAAENRTETSPVTTAAPAAAAAPLIAAPLVPRQRGTLVEVGSTKPTLQLSQSGVDIVLGSARYEDGHLIIPTAITNQSLQSVISIALNVELMDEQGKVLNHDSATIWQSIKRMAETYLRPQTAVAGKEIKLATDQAERYQIRVSVENLQTR</sequence>